<dbReference type="Gene3D" id="3.40.50.410">
    <property type="entry name" value="von Willebrand factor, type A domain"/>
    <property type="match status" value="1"/>
</dbReference>
<dbReference type="Pfam" id="PF01882">
    <property type="entry name" value="DUF58"/>
    <property type="match status" value="1"/>
</dbReference>
<dbReference type="GeneID" id="42364599"/>
<dbReference type="RefSeq" id="WP_153549860.1">
    <property type="nucleotide sequence ID" value="NZ_CP040089.1"/>
</dbReference>
<dbReference type="SUPFAM" id="SSF53300">
    <property type="entry name" value="vWA-like"/>
    <property type="match status" value="1"/>
</dbReference>
<dbReference type="KEGG" id="ncon:LC1Nh_0218"/>
<evidence type="ECO:0000259" key="1">
    <source>
        <dbReference type="Pfam" id="PF01882"/>
    </source>
</evidence>
<proteinExistence type="predicted"/>
<protein>
    <recommendedName>
        <fullName evidence="1">DUF58 domain-containing protein</fullName>
    </recommendedName>
</protein>
<evidence type="ECO:0000313" key="2">
    <source>
        <dbReference type="EMBL" id="QGA80122.1"/>
    </source>
</evidence>
<reference evidence="3" key="1">
    <citation type="submission" date="2019-05" db="EMBL/GenBank/DDBJ databases">
        <title>Candidatus Nanohalobium constans, a novel model system to study the DPANN nano-sized archaea: genomic and physiological characterization of a nanoarchaeon co-cultured with its chitinotrophic host.</title>
        <authorList>
            <person name="La Cono V."/>
            <person name="Arcadi E."/>
            <person name="Crisafi F."/>
            <person name="Denaro R."/>
            <person name="La Spada G."/>
            <person name="Messina E."/>
            <person name="Smedile F."/>
            <person name="Toshchakov S.V."/>
            <person name="Shevchenko M.A."/>
            <person name="Golyshin P.N."/>
            <person name="Golyshina O.V."/>
            <person name="Ferrer M."/>
            <person name="Rohde M."/>
            <person name="Mushegian A."/>
            <person name="Sorokin D.Y."/>
            <person name="Giuliano L."/>
            <person name="Yakimov M.M."/>
        </authorList>
    </citation>
    <scope>NUCLEOTIDE SEQUENCE [LARGE SCALE GENOMIC DNA]</scope>
    <source>
        <strain evidence="3">LC1Nh</strain>
    </source>
</reference>
<dbReference type="Proteomes" id="UP000377803">
    <property type="component" value="Chromosome"/>
</dbReference>
<dbReference type="InterPro" id="IPR036465">
    <property type="entry name" value="vWFA_dom_sf"/>
</dbReference>
<dbReference type="OrthoDB" id="3263at2157"/>
<organism evidence="2 3">
    <name type="scientific">Candidatus Nanohalobium constans</name>
    <dbReference type="NCBI Taxonomy" id="2565781"/>
    <lineage>
        <taxon>Archaea</taxon>
        <taxon>Candidatus Nanohalarchaeota</taxon>
        <taxon>Candidatus Nanohalobia</taxon>
        <taxon>Candidatus Nanohalobiales</taxon>
        <taxon>Candidatus Nanohalobiaceae</taxon>
        <taxon>Candidatus Nanohalobium</taxon>
    </lineage>
</organism>
<gene>
    <name evidence="2" type="ORF">LC1Nh_0218</name>
</gene>
<keyword evidence="3" id="KW-1185">Reference proteome</keyword>
<accession>A0A5Q0UEV9</accession>
<dbReference type="PANTHER" id="PTHR33608:SF6">
    <property type="entry name" value="BLL2464 PROTEIN"/>
    <property type="match status" value="1"/>
</dbReference>
<evidence type="ECO:0000313" key="3">
    <source>
        <dbReference type="Proteomes" id="UP000377803"/>
    </source>
</evidence>
<dbReference type="InterPro" id="IPR002881">
    <property type="entry name" value="DUF58"/>
</dbReference>
<name>A0A5Q0UEV9_9ARCH</name>
<dbReference type="AlphaFoldDB" id="A0A5Q0UEV9"/>
<dbReference type="EMBL" id="CP040089">
    <property type="protein sequence ID" value="QGA80122.1"/>
    <property type="molecule type" value="Genomic_DNA"/>
</dbReference>
<feature type="domain" description="DUF58" evidence="1">
    <location>
        <begin position="49"/>
        <end position="261"/>
    </location>
</feature>
<dbReference type="PANTHER" id="PTHR33608">
    <property type="entry name" value="BLL2464 PROTEIN"/>
    <property type="match status" value="1"/>
</dbReference>
<sequence length="298" mass="33773">MTEMREEDFFETDDVVAEVDSEVKRVADTFRFALKYKEQFQASGIEFSDLRQYNTSDDASRIDWKNSAKSEDLFVKEYEEEKDMDVFIALDASNSMMFGTTDKMKSEYAAVVAAAIAYASTDAGIDVGFGLFGEDELYIAPGGGNAQYQRILHEVADFGNYGGDFNLEHALNSIIGQIKENTSVFIISDFIRPKGDWKSKMLVASKKFRHVMNVMVKDLRDYKLPDNGNMRFGDISTGEQLVVNTSKVKEEYNEEAQKREERIVNKVEGAGASIIKIDTRDQFSAKFAKYFDEAGEDW</sequence>